<evidence type="ECO:0000313" key="2">
    <source>
        <dbReference type="EMBL" id="NNF06853.1"/>
    </source>
</evidence>
<comment type="caution">
    <text evidence="2">The sequence shown here is derived from an EMBL/GenBank/DDBJ whole genome shotgun (WGS) entry which is preliminary data.</text>
</comment>
<reference evidence="2 3" key="1">
    <citation type="submission" date="2020-03" db="EMBL/GenBank/DDBJ databases">
        <title>Metabolic flexibility allows generalist bacteria to become dominant in a frequently disturbed ecosystem.</title>
        <authorList>
            <person name="Chen Y.-J."/>
            <person name="Leung P.M."/>
            <person name="Bay S.K."/>
            <person name="Hugenholtz P."/>
            <person name="Kessler A.J."/>
            <person name="Shelley G."/>
            <person name="Waite D.W."/>
            <person name="Cook P.L."/>
            <person name="Greening C."/>
        </authorList>
    </citation>
    <scope>NUCLEOTIDE SEQUENCE [LARGE SCALE GENOMIC DNA]</scope>
    <source>
        <strain evidence="2">SS_bin_28</strain>
    </source>
</reference>
<organism evidence="2 3">
    <name type="scientific">Eiseniibacteriota bacterium</name>
    <dbReference type="NCBI Taxonomy" id="2212470"/>
    <lineage>
        <taxon>Bacteria</taxon>
        <taxon>Candidatus Eiseniibacteriota</taxon>
    </lineage>
</organism>
<dbReference type="EMBL" id="JABDJR010000350">
    <property type="protein sequence ID" value="NNF06853.1"/>
    <property type="molecule type" value="Genomic_DNA"/>
</dbReference>
<protein>
    <submittedName>
        <fullName evidence="2">Metallophosphoesterase</fullName>
    </submittedName>
</protein>
<dbReference type="AlphaFoldDB" id="A0A7Y2EF07"/>
<sequence>MLRSSGRWARGILRVLTLGFGFSLYLSCSSTRGDDLAPVPEGCFAFAVFGDGPYRAWEEGRYKRLIEEVNSQDLAWFLHVGDIIWYPCDEETYRDRLEKMNRIAHPVIYTPGDNEWTDCHEAYPGKYDPLGRLELLREVFFSNPERSHGQRPIVLETQSNVLGYEEFPENQRWAHGGFEFATIHIVGSGNGTEAFTKRTEANDAEVQRRTAAAVAWMGETFERARLKSAKGVVIAMHADPDFEEFPGTWGYDAVLSKLAAEAERFSGPVLLIHGDNHEYLFDQPLNSLQTGEKLENFFRLETMGSPDIGWVRVVIDTTHGQIRKVQPRTIGKRLFW</sequence>
<dbReference type="InterPro" id="IPR004843">
    <property type="entry name" value="Calcineurin-like_PHP"/>
</dbReference>
<dbReference type="Pfam" id="PF00149">
    <property type="entry name" value="Metallophos"/>
    <property type="match status" value="1"/>
</dbReference>
<name>A0A7Y2EF07_UNCEI</name>
<dbReference type="CDD" id="cd00838">
    <property type="entry name" value="MPP_superfamily"/>
    <property type="match status" value="1"/>
</dbReference>
<evidence type="ECO:0000313" key="3">
    <source>
        <dbReference type="Proteomes" id="UP000547674"/>
    </source>
</evidence>
<dbReference type="GO" id="GO:0016787">
    <property type="term" value="F:hydrolase activity"/>
    <property type="evidence" value="ECO:0007669"/>
    <property type="project" value="InterPro"/>
</dbReference>
<accession>A0A7Y2EF07</accession>
<dbReference type="InterPro" id="IPR029052">
    <property type="entry name" value="Metallo-depent_PP-like"/>
</dbReference>
<gene>
    <name evidence="2" type="ORF">HKN21_08835</name>
</gene>
<dbReference type="Proteomes" id="UP000547674">
    <property type="component" value="Unassembled WGS sequence"/>
</dbReference>
<evidence type="ECO:0000259" key="1">
    <source>
        <dbReference type="Pfam" id="PF00149"/>
    </source>
</evidence>
<proteinExistence type="predicted"/>
<feature type="domain" description="Calcineurin-like phosphoesterase" evidence="1">
    <location>
        <begin position="61"/>
        <end position="279"/>
    </location>
</feature>
<dbReference type="SUPFAM" id="SSF56300">
    <property type="entry name" value="Metallo-dependent phosphatases"/>
    <property type="match status" value="1"/>
</dbReference>